<evidence type="ECO:0000313" key="10">
    <source>
        <dbReference type="Proteomes" id="UP000295221"/>
    </source>
</evidence>
<keyword evidence="2 4" id="KW-0378">Hydrolase</keyword>
<evidence type="ECO:0000256" key="2">
    <source>
        <dbReference type="ARBA" id="ARBA00022801"/>
    </source>
</evidence>
<dbReference type="SUPFAM" id="SSF51445">
    <property type="entry name" value="(Trans)glycosidases"/>
    <property type="match status" value="1"/>
</dbReference>
<dbReference type="InterPro" id="IPR018087">
    <property type="entry name" value="Glyco_hydro_5_CS"/>
</dbReference>
<dbReference type="SUPFAM" id="SSF49785">
    <property type="entry name" value="Galactose-binding domain-like"/>
    <property type="match status" value="1"/>
</dbReference>
<feature type="domain" description="Glycoside hydrolase family 5" evidence="6">
    <location>
        <begin position="46"/>
        <end position="314"/>
    </location>
</feature>
<dbReference type="InterPro" id="IPR003305">
    <property type="entry name" value="CenC_carb-bd"/>
</dbReference>
<sequence length="577" mass="66301">MKQKLLLLTICASLSLAVFSQTRQPAFDMNERLGRGMNMGNTFEAPSETAWSNPWQPEYFEMMAELGFDHVRIPIRWETEARSMDEYPYTITASFMNRIQEVVDNAIENGLIAIINMHHHELLLANPSEQYDRFIAQWVQIAEFFKDYPDEFLLFEVLNEPHQAITPQMWNDMFADALEVIRETNPTRVVLMGTAEFGGLSGVRHIELPEDDYLILSVHYYNPFQFTHQGADWVEGDSDEWLGTEWYDTIEERNYIINEFNYTLQFSIDNDVPIHVGEFGVYSKADMASRARWTTFVARWFEEQGFSWAYWEFSSSFGIYNRNTGNYYSELVDALLNNPMPEPTSLNSNTIYESDFSEGADGWLFQLAGVAEGTMNVDNDQLEIEITNGSTLGWHAQLIRPDIPLEKGKLYRFSFYASASFSGNSTVYMGRNAPEWDAYSDHFGVQFTSELQNYSYSFTMNADSDPEARMAFDLGGNTGLFVLRDVKVEEVLLPSSTNEESASLQSVYPNPVRDRLYVRSNQIISRIVVYSISGVQHFSSDFNSSEAEISFSEYPSGYYLVKVMDVYGNIQIHKVLK</sequence>
<evidence type="ECO:0000259" key="8">
    <source>
        <dbReference type="Pfam" id="PF18962"/>
    </source>
</evidence>
<dbReference type="RefSeq" id="WP_132435306.1">
    <property type="nucleotide sequence ID" value="NZ_SLWK01000018.1"/>
</dbReference>
<keyword evidence="10" id="KW-1185">Reference proteome</keyword>
<reference evidence="9 10" key="1">
    <citation type="submission" date="2019-03" db="EMBL/GenBank/DDBJ databases">
        <title>Genomic Encyclopedia of Type Strains, Phase IV (KMG-IV): sequencing the most valuable type-strain genomes for metagenomic binning, comparative biology and taxonomic classification.</title>
        <authorList>
            <person name="Goeker M."/>
        </authorList>
    </citation>
    <scope>NUCLEOTIDE SEQUENCE [LARGE SCALE GENOMIC DNA]</scope>
    <source>
        <strain evidence="9 10">DSM 24179</strain>
    </source>
</reference>
<dbReference type="OrthoDB" id="9800955at2"/>
<dbReference type="NCBIfam" id="TIGR04183">
    <property type="entry name" value="Por_Secre_tail"/>
    <property type="match status" value="1"/>
</dbReference>
<evidence type="ECO:0000256" key="4">
    <source>
        <dbReference type="RuleBase" id="RU361153"/>
    </source>
</evidence>
<evidence type="ECO:0000259" key="7">
    <source>
        <dbReference type="Pfam" id="PF02018"/>
    </source>
</evidence>
<dbReference type="GO" id="GO:0005576">
    <property type="term" value="C:extracellular region"/>
    <property type="evidence" value="ECO:0007669"/>
    <property type="project" value="TreeGrafter"/>
</dbReference>
<comment type="similarity">
    <text evidence="4">Belongs to the glycosyl hydrolase 5 (cellulase A) family.</text>
</comment>
<dbReference type="InterPro" id="IPR001547">
    <property type="entry name" value="Glyco_hydro_5"/>
</dbReference>
<organism evidence="9 10">
    <name type="scientific">Natronoflexus pectinivorans</name>
    <dbReference type="NCBI Taxonomy" id="682526"/>
    <lineage>
        <taxon>Bacteria</taxon>
        <taxon>Pseudomonadati</taxon>
        <taxon>Bacteroidota</taxon>
        <taxon>Bacteroidia</taxon>
        <taxon>Marinilabiliales</taxon>
        <taxon>Marinilabiliaceae</taxon>
        <taxon>Natronoflexus</taxon>
    </lineage>
</organism>
<comment type="caution">
    <text evidence="9">The sequence shown here is derived from an EMBL/GenBank/DDBJ whole genome shotgun (WGS) entry which is preliminary data.</text>
</comment>
<dbReference type="PANTHER" id="PTHR31297:SF17">
    <property type="entry name" value="ENDOGLUCANASE"/>
    <property type="match status" value="1"/>
</dbReference>
<dbReference type="InterPro" id="IPR017853">
    <property type="entry name" value="GH"/>
</dbReference>
<keyword evidence="3 4" id="KW-0326">Glycosidase</keyword>
<proteinExistence type="inferred from homology"/>
<feature type="signal peptide" evidence="5">
    <location>
        <begin position="1"/>
        <end position="20"/>
    </location>
</feature>
<accession>A0A4R2G9K1</accession>
<evidence type="ECO:0000256" key="3">
    <source>
        <dbReference type="ARBA" id="ARBA00023295"/>
    </source>
</evidence>
<dbReference type="PROSITE" id="PS00659">
    <property type="entry name" value="GLYCOSYL_HYDROL_F5"/>
    <property type="match status" value="1"/>
</dbReference>
<dbReference type="InterPro" id="IPR026444">
    <property type="entry name" value="Secre_tail"/>
</dbReference>
<dbReference type="EMBL" id="SLWK01000018">
    <property type="protein sequence ID" value="TCO04440.1"/>
    <property type="molecule type" value="Genomic_DNA"/>
</dbReference>
<name>A0A4R2G9K1_9BACT</name>
<feature type="chain" id="PRO_5020803428" evidence="5">
    <location>
        <begin position="21"/>
        <end position="577"/>
    </location>
</feature>
<dbReference type="Pfam" id="PF18962">
    <property type="entry name" value="Por_Secre_tail"/>
    <property type="match status" value="1"/>
</dbReference>
<feature type="domain" description="Secretion system C-terminal sorting" evidence="8">
    <location>
        <begin position="507"/>
        <end position="574"/>
    </location>
</feature>
<dbReference type="Pfam" id="PF00150">
    <property type="entry name" value="Cellulase"/>
    <property type="match status" value="1"/>
</dbReference>
<dbReference type="GO" id="GO:0008422">
    <property type="term" value="F:beta-glucosidase activity"/>
    <property type="evidence" value="ECO:0007669"/>
    <property type="project" value="TreeGrafter"/>
</dbReference>
<dbReference type="Proteomes" id="UP000295221">
    <property type="component" value="Unassembled WGS sequence"/>
</dbReference>
<dbReference type="InterPro" id="IPR050386">
    <property type="entry name" value="Glycosyl_hydrolase_5"/>
</dbReference>
<feature type="domain" description="CBM-cenC" evidence="7">
    <location>
        <begin position="348"/>
        <end position="475"/>
    </location>
</feature>
<evidence type="ECO:0000256" key="1">
    <source>
        <dbReference type="ARBA" id="ARBA00022729"/>
    </source>
</evidence>
<evidence type="ECO:0000259" key="6">
    <source>
        <dbReference type="Pfam" id="PF00150"/>
    </source>
</evidence>
<dbReference type="PANTHER" id="PTHR31297">
    <property type="entry name" value="GLUCAN ENDO-1,6-BETA-GLUCOSIDASE B"/>
    <property type="match status" value="1"/>
</dbReference>
<dbReference type="Gene3D" id="2.60.120.260">
    <property type="entry name" value="Galactose-binding domain-like"/>
    <property type="match status" value="1"/>
</dbReference>
<evidence type="ECO:0000313" key="9">
    <source>
        <dbReference type="EMBL" id="TCO04440.1"/>
    </source>
</evidence>
<keyword evidence="1 5" id="KW-0732">Signal</keyword>
<dbReference type="Gene3D" id="3.20.20.80">
    <property type="entry name" value="Glycosidases"/>
    <property type="match status" value="1"/>
</dbReference>
<dbReference type="GO" id="GO:0009986">
    <property type="term" value="C:cell surface"/>
    <property type="evidence" value="ECO:0007669"/>
    <property type="project" value="TreeGrafter"/>
</dbReference>
<gene>
    <name evidence="9" type="ORF">EV194_11829</name>
</gene>
<protein>
    <submittedName>
        <fullName evidence="9">Putative secreted protein (Por secretion system target)</fullName>
    </submittedName>
</protein>
<dbReference type="InterPro" id="IPR008979">
    <property type="entry name" value="Galactose-bd-like_sf"/>
</dbReference>
<dbReference type="AlphaFoldDB" id="A0A4R2G9K1"/>
<dbReference type="Pfam" id="PF02018">
    <property type="entry name" value="CBM_4_9"/>
    <property type="match status" value="1"/>
</dbReference>
<dbReference type="GO" id="GO:0009251">
    <property type="term" value="P:glucan catabolic process"/>
    <property type="evidence" value="ECO:0007669"/>
    <property type="project" value="TreeGrafter"/>
</dbReference>
<evidence type="ECO:0000256" key="5">
    <source>
        <dbReference type="SAM" id="SignalP"/>
    </source>
</evidence>